<accession>A0A7D7U491</accession>
<protein>
    <submittedName>
        <fullName evidence="3">Uncharacterized protein</fullName>
    </submittedName>
</protein>
<gene>
    <name evidence="3" type="ORF">H3143_01035</name>
</gene>
<sequence length="1171" mass="134669">MNQNKKNIPPKRPLVKNKGIDLDDFLSEEIAVLDKFQSNRAKKPQPLLLEDKSSTSNKKTKRPVLSRPGDNKPKLKKTKIVITDPRILKRRSRLLTIGVSLIGFGITGPLLSFAILNNLDKQTDQSTPLTRSADTTIDSLQPTTPQFAHDNRLPAFYNSFQLNKQSEINGVDLSNQRPIHDLPIATYDIHGKLVRLLSQQLQFNYSWLYSDVAYLIRKTYDENKQAFIPLNTAELKITKSSDNNPLHVYLTANFEFRNQTDSPQTFIFRYFNQRYEKQIQPKATLNLKFTSLSSSNDVDPLKDSTYIGSVNPTQLAPGYGYINAIVTRDPFHNNYLNWNVSNLQLSMNESNYQFSNFIFNNNVPSMNVLLQKTIPGKNPYEAAKDLVGQGKLLNRDLTTDQISKNLKSYYSNEFHSLLEWFNLIHDAFKWLVTNDNTNKKLYQLLSDNAAVFAKLFSYNFTKLNINYADQKNAILKLITDALSSNPTIPNAKNVYEVLYDNFDAFKLILNTYFFDVSAYSNLIDSLTKDVNSAFDFYQRLYQTMPILRQLISNFPTKIKYFEIIERILGYRDNAGNLIPIPKFDTYLINTIFESKRLLNDIYDQLLNINSVNFEMATSNDNNGNQTWNGFTPLFNFLFIQNRSTLINLLTQSTNYFDDLIGLFTSNNFSFLLSILRIFGVNVDSSDPLLKAAFDLIFFKNPEILSRDSLKAKVINLFNWVIKVLDPSNINRIKFSLYKPENFDNLVLTQSPTTLKIKKLDLGFKFDFNGVQIPYGILSALFDFLPNIKISEFIKFVVDDKRFEELKERGYEQAIKDGYGSLLNTGGILSFKWAGNPAKNFFSNIFTDIWQNRIVKGISDNNRTIKDLANEVFSGTNNNNPNRAFATVNGTGYFTWSGENVNILPYFKILPSNTNQAQIAYQLYNVNEERDFSDIYRNLRLHFPTYTFQKPSIPFSDLSKKIYQSVSGVFDATLNYSLNRKYIRKTRIILPGDDGKKTNLILQENNPYENVALFTYNANQTLINNYERMDEGAKRRLREEVLMTTDRRARIKGLDRDPRTRQTSLSLQSLRRLDSLIQIKGIDPSLVIRTNWSFSTITDRIPLNLSTTIRFGPVARQVPINLAYETFLSAFNYEVLLPYPILDLSNPDNPVFKLKEEIGHLVFSLELFGAGE</sequence>
<evidence type="ECO:0000313" key="4">
    <source>
        <dbReference type="Proteomes" id="UP000514704"/>
    </source>
</evidence>
<feature type="region of interest" description="Disordered" evidence="1">
    <location>
        <begin position="42"/>
        <end position="76"/>
    </location>
</feature>
<keyword evidence="2" id="KW-1133">Transmembrane helix</keyword>
<proteinExistence type="predicted"/>
<reference evidence="3 4" key="1">
    <citation type="journal article" date="2017" name="Int. J. Syst. Evol. Microbiol.">
        <title>Mycoplasma tullyi sp. nov., isolated from penguins of the genus Spheniscus.</title>
        <authorList>
            <person name="Yavari C.A."/>
            <person name="Ramirez A.S."/>
            <person name="Nicholas R.A.J."/>
            <person name="Radford A.D."/>
            <person name="Darby A.C."/>
            <person name="Bradbury J.M."/>
        </authorList>
    </citation>
    <scope>NUCLEOTIDE SEQUENCE [LARGE SCALE GENOMIC DNA]</scope>
    <source>
        <strain evidence="3 4">56A97T</strain>
    </source>
</reference>
<feature type="transmembrane region" description="Helical" evidence="2">
    <location>
        <begin position="94"/>
        <end position="116"/>
    </location>
</feature>
<dbReference type="AlphaFoldDB" id="A0A7D7U491"/>
<dbReference type="InterPro" id="IPR057145">
    <property type="entry name" value="P116"/>
</dbReference>
<keyword evidence="4" id="KW-1185">Reference proteome</keyword>
<evidence type="ECO:0000256" key="1">
    <source>
        <dbReference type="SAM" id="MobiDB-lite"/>
    </source>
</evidence>
<keyword evidence="2" id="KW-0812">Transmembrane</keyword>
<dbReference type="RefSeq" id="WP_182078982.1">
    <property type="nucleotide sequence ID" value="NZ_CP059674.1"/>
</dbReference>
<organism evidence="3 4">
    <name type="scientific">Mycoplasma tullyi</name>
    <dbReference type="NCBI Taxonomy" id="1612150"/>
    <lineage>
        <taxon>Bacteria</taxon>
        <taxon>Bacillati</taxon>
        <taxon>Mycoplasmatota</taxon>
        <taxon>Mollicutes</taxon>
        <taxon>Mycoplasmataceae</taxon>
        <taxon>Mycoplasma</taxon>
    </lineage>
</organism>
<dbReference type="KEGG" id="mtuy:H3143_01035"/>
<dbReference type="Proteomes" id="UP000514704">
    <property type="component" value="Chromosome"/>
</dbReference>
<dbReference type="Pfam" id="PF23707">
    <property type="entry name" value="P116"/>
    <property type="match status" value="1"/>
</dbReference>
<dbReference type="InterPro" id="IPR054689">
    <property type="entry name" value="MG075-like"/>
</dbReference>
<evidence type="ECO:0000256" key="2">
    <source>
        <dbReference type="SAM" id="Phobius"/>
    </source>
</evidence>
<dbReference type="NCBIfam" id="NF045696">
    <property type="entry name" value="MG075_fam"/>
    <property type="match status" value="1"/>
</dbReference>
<name>A0A7D7U491_9MOLU</name>
<dbReference type="EMBL" id="CP059674">
    <property type="protein sequence ID" value="QMT98709.1"/>
    <property type="molecule type" value="Genomic_DNA"/>
</dbReference>
<keyword evidence="2" id="KW-0472">Membrane</keyword>
<evidence type="ECO:0000313" key="3">
    <source>
        <dbReference type="EMBL" id="QMT98709.1"/>
    </source>
</evidence>